<sequence length="172" mass="20455">MHRVILMETCKICKGDQDSKNYKGYNICTECSDLMEDLMGEYFLRTISDSGETKKGYLKYLENGKEFISNYQKIRQHSKRHIKHMEEHVQEEIKGAKGGKQRYLERLLQTINWLEHCPEFYNYYFKEYYVCPGCGASIFDHYGKQEVGDWLMISCDKCDTVIKKYFSPKFVK</sequence>
<dbReference type="EMBL" id="LKCM01000364">
    <property type="protein sequence ID" value="KPQ41417.1"/>
    <property type="molecule type" value="Genomic_DNA"/>
</dbReference>
<proteinExistence type="predicted"/>
<comment type="caution">
    <text evidence="1">The sequence shown here is derived from an EMBL/GenBank/DDBJ whole genome shotgun (WGS) entry which is preliminary data.</text>
</comment>
<gene>
    <name evidence="1" type="ORF">MPEBLZ_04058</name>
</gene>
<organism evidence="1 2">
    <name type="scientific">Candidatus Methanoperedens nitratireducens</name>
    <dbReference type="NCBI Taxonomy" id="1392998"/>
    <lineage>
        <taxon>Archaea</taxon>
        <taxon>Methanobacteriati</taxon>
        <taxon>Methanobacteriota</taxon>
        <taxon>Stenosarchaea group</taxon>
        <taxon>Methanomicrobia</taxon>
        <taxon>Methanosarcinales</taxon>
        <taxon>ANME-2 cluster</taxon>
        <taxon>Candidatus Methanoperedentaceae</taxon>
        <taxon>Candidatus Methanoperedens</taxon>
    </lineage>
</organism>
<dbReference type="AlphaFoldDB" id="A0A0P8CFQ1"/>
<reference evidence="1 2" key="1">
    <citation type="submission" date="2015-09" db="EMBL/GenBank/DDBJ databases">
        <title>A metagenomics-based metabolic model of nitrate-dependent anaerobic oxidation of methane by Methanoperedens-like archaea.</title>
        <authorList>
            <person name="Arshad A."/>
            <person name="Speth D.R."/>
            <person name="De Graaf R.M."/>
            <person name="Op Den Camp H.J."/>
            <person name="Jetten M.S."/>
            <person name="Welte C.U."/>
        </authorList>
    </citation>
    <scope>NUCLEOTIDE SEQUENCE [LARGE SCALE GENOMIC DNA]</scope>
</reference>
<evidence type="ECO:0000313" key="1">
    <source>
        <dbReference type="EMBL" id="KPQ41417.1"/>
    </source>
</evidence>
<name>A0A0P8CFQ1_9EURY</name>
<dbReference type="Proteomes" id="UP000050360">
    <property type="component" value="Unassembled WGS sequence"/>
</dbReference>
<protein>
    <submittedName>
        <fullName evidence="1">Uncharacterized protein</fullName>
    </submittedName>
</protein>
<evidence type="ECO:0000313" key="2">
    <source>
        <dbReference type="Proteomes" id="UP000050360"/>
    </source>
</evidence>
<accession>A0A0P8CFQ1</accession>